<protein>
    <submittedName>
        <fullName evidence="1">Uncharacterized protein</fullName>
    </submittedName>
</protein>
<dbReference type="EMBL" id="JAAGYI010000585">
    <property type="protein sequence ID" value="NEM89552.1"/>
    <property type="molecule type" value="Genomic_DNA"/>
</dbReference>
<proteinExistence type="predicted"/>
<gene>
    <name evidence="1" type="ORF">G3V95_29900</name>
</gene>
<organism evidence="1 2">
    <name type="scientific">Escherichia coli</name>
    <dbReference type="NCBI Taxonomy" id="562"/>
    <lineage>
        <taxon>Bacteria</taxon>
        <taxon>Pseudomonadati</taxon>
        <taxon>Pseudomonadota</taxon>
        <taxon>Gammaproteobacteria</taxon>
        <taxon>Enterobacterales</taxon>
        <taxon>Enterobacteriaceae</taxon>
        <taxon>Escherichia</taxon>
    </lineage>
</organism>
<evidence type="ECO:0000313" key="2">
    <source>
        <dbReference type="Proteomes" id="UP000469708"/>
    </source>
</evidence>
<evidence type="ECO:0000313" key="1">
    <source>
        <dbReference type="EMBL" id="NEM89552.1"/>
    </source>
</evidence>
<feature type="non-terminal residue" evidence="1">
    <location>
        <position position="110"/>
    </location>
</feature>
<comment type="caution">
    <text evidence="1">The sequence shown here is derived from an EMBL/GenBank/DDBJ whole genome shotgun (WGS) entry which is preliminary data.</text>
</comment>
<name>A0A8T6Q247_ECOLX</name>
<reference evidence="1 2" key="1">
    <citation type="submission" date="2020-02" db="EMBL/GenBank/DDBJ databases">
        <authorList>
            <person name="Subbiah M."/>
            <person name="Call D."/>
        </authorList>
    </citation>
    <scope>NUCLEOTIDE SEQUENCE [LARGE SCALE GENOMIC DNA]</scope>
    <source>
        <strain evidence="1 2">8375wC2</strain>
    </source>
</reference>
<dbReference type="AlphaFoldDB" id="A0A8T6Q247"/>
<accession>A0A8T6Q247</accession>
<dbReference type="Proteomes" id="UP000469708">
    <property type="component" value="Unassembled WGS sequence"/>
</dbReference>
<sequence length="110" mass="12493">MKRKKLEGPGCESYEGLDVEYYIDSETGEFKAVYTFNNEIVDRIKLSGRIADRASSLSLIHRDLKSAKEWYQIANELAGRNELRTDGKLYGNILDLDLSSEIRALFVASL</sequence>